<feature type="compositionally biased region" description="Polar residues" evidence="2">
    <location>
        <begin position="1"/>
        <end position="14"/>
    </location>
</feature>
<evidence type="ECO:0000313" key="4">
    <source>
        <dbReference type="EMBL" id="CAK6966064.1"/>
    </source>
</evidence>
<evidence type="ECO:0000313" key="5">
    <source>
        <dbReference type="Proteomes" id="UP001314229"/>
    </source>
</evidence>
<protein>
    <submittedName>
        <fullName evidence="4">Uncharacterized protein LOC114459264</fullName>
    </submittedName>
</protein>
<feature type="region of interest" description="Disordered" evidence="2">
    <location>
        <begin position="1"/>
        <end position="108"/>
    </location>
</feature>
<evidence type="ECO:0000256" key="1">
    <source>
        <dbReference type="SAM" id="Coils"/>
    </source>
</evidence>
<gene>
    <name evidence="4" type="ORF">FSCOSCO3_A031447</name>
</gene>
<organism evidence="4 5">
    <name type="scientific">Scomber scombrus</name>
    <name type="common">Atlantic mackerel</name>
    <name type="synonym">Scomber vernalis</name>
    <dbReference type="NCBI Taxonomy" id="13677"/>
    <lineage>
        <taxon>Eukaryota</taxon>
        <taxon>Metazoa</taxon>
        <taxon>Chordata</taxon>
        <taxon>Craniata</taxon>
        <taxon>Vertebrata</taxon>
        <taxon>Euteleostomi</taxon>
        <taxon>Actinopterygii</taxon>
        <taxon>Neopterygii</taxon>
        <taxon>Teleostei</taxon>
        <taxon>Neoteleostei</taxon>
        <taxon>Acanthomorphata</taxon>
        <taxon>Pelagiaria</taxon>
        <taxon>Scombriformes</taxon>
        <taxon>Scombridae</taxon>
        <taxon>Scomber</taxon>
    </lineage>
</organism>
<dbReference type="Proteomes" id="UP001314229">
    <property type="component" value="Unassembled WGS sequence"/>
</dbReference>
<feature type="compositionally biased region" description="Polar residues" evidence="2">
    <location>
        <begin position="95"/>
        <end position="104"/>
    </location>
</feature>
<name>A0AAV1P6Z4_SCOSC</name>
<evidence type="ECO:0000259" key="3">
    <source>
        <dbReference type="Pfam" id="PF13613"/>
    </source>
</evidence>
<feature type="domain" description="Transposase Helix-turn-helix" evidence="3">
    <location>
        <begin position="217"/>
        <end position="259"/>
    </location>
</feature>
<keyword evidence="1" id="KW-0175">Coiled coil</keyword>
<reference evidence="4 5" key="1">
    <citation type="submission" date="2024-01" db="EMBL/GenBank/DDBJ databases">
        <authorList>
            <person name="Alioto T."/>
            <person name="Alioto T."/>
            <person name="Gomez Garrido J."/>
        </authorList>
    </citation>
    <scope>NUCLEOTIDE SEQUENCE [LARGE SCALE GENOMIC DNA]</scope>
</reference>
<evidence type="ECO:0000256" key="2">
    <source>
        <dbReference type="SAM" id="MobiDB-lite"/>
    </source>
</evidence>
<accession>A0AAV1P6Z4</accession>
<dbReference type="PANTHER" id="PTHR23080:SF144">
    <property type="entry name" value="SPINDLE AND KINETOCHORE ASSOCIATED COMPLEX SUBUNIT 3"/>
    <property type="match status" value="1"/>
</dbReference>
<keyword evidence="5" id="KW-1185">Reference proteome</keyword>
<dbReference type="InterPro" id="IPR027805">
    <property type="entry name" value="Transposase_HTH_dom"/>
</dbReference>
<dbReference type="EMBL" id="CAWUFR010000090">
    <property type="protein sequence ID" value="CAK6966064.1"/>
    <property type="molecule type" value="Genomic_DNA"/>
</dbReference>
<dbReference type="AlphaFoldDB" id="A0AAV1P6Z4"/>
<comment type="caution">
    <text evidence="4">The sequence shown here is derived from an EMBL/GenBank/DDBJ whole genome shotgun (WGS) entry which is preliminary data.</text>
</comment>
<dbReference type="PANTHER" id="PTHR23080">
    <property type="entry name" value="THAP DOMAIN PROTEIN"/>
    <property type="match status" value="1"/>
</dbReference>
<dbReference type="Pfam" id="PF13613">
    <property type="entry name" value="HTH_Tnp_4"/>
    <property type="match status" value="1"/>
</dbReference>
<feature type="coiled-coil region" evidence="1">
    <location>
        <begin position="157"/>
        <end position="184"/>
    </location>
</feature>
<sequence length="260" mass="29949">MPNKSKSLLENTRNAPKRCMTLGQGDETPEMSGKPSYEMLENHPDWTPSLRLGHSDVKTTDAARYQRQVKHRSTQRQEQVPPLAEHQEEQPPSPAQDQRPSSPAQDLECGLCTSRQDVINSLLEENRKLKEEAQDQRPPSLAQDVECGLCTSRRDVVNSLLEENRKLKEELDEYRMNENFLSGDDNTVKYYTGLPNYVMFQTLLCSLTPYLPQGRMKKLSTFQLVLLTLMRLRLDLPVQHLSRLFRVHRTTVSDAFQHTL</sequence>
<proteinExistence type="predicted"/>